<name>A0A3Q2Z8Q6_HIPCM</name>
<evidence type="ECO:0000256" key="12">
    <source>
        <dbReference type="ARBA" id="ARBA00023180"/>
    </source>
</evidence>
<dbReference type="SUPFAM" id="SSF48652">
    <property type="entry name" value="Tetraspanin"/>
    <property type="match status" value="1"/>
</dbReference>
<proteinExistence type="inferred from homology"/>
<feature type="disulfide bond" evidence="13">
    <location>
        <begin position="136"/>
        <end position="152"/>
    </location>
</feature>
<dbReference type="GO" id="GO:0005737">
    <property type="term" value="C:cytoplasm"/>
    <property type="evidence" value="ECO:0007669"/>
    <property type="project" value="UniProtKB-SubCell"/>
</dbReference>
<feature type="transmembrane region" description="Helical" evidence="14">
    <location>
        <begin position="78"/>
        <end position="101"/>
    </location>
</feature>
<sequence>RSSAADMRGYRGVKYFLFISCYVFWVTSARVRLDVVDTLTLDPALLLVAIGSLTFLVTFLGCLGALRNAGCLLKTFASILALLLLLQLSAAIAAALFTDAVMERTERLMMKTVVRYREDRDLENAIDFVQKKFRCCGVEGYKDWSRNVYFQCSDANPSLEACGVPFSCCVVPGNQSVLNTMCGFGTQRQERSRARRDVFPDGCLDKIAQWLKQNGRMAGGLAGGLLLLQTCMMSLAWAQVCCINKVGRRAAAPAGRSAPAHRKDAVWFPAFADFDRQ</sequence>
<dbReference type="InterPro" id="IPR000301">
    <property type="entry name" value="Tetraspanin_animals"/>
</dbReference>
<evidence type="ECO:0000256" key="1">
    <source>
        <dbReference type="ARBA" id="ARBA00004496"/>
    </source>
</evidence>
<accession>A0A3Q2Z8Q6</accession>
<keyword evidence="5" id="KW-1003">Cell membrane</keyword>
<keyword evidence="11 13" id="KW-1015">Disulfide bond</keyword>
<evidence type="ECO:0000256" key="13">
    <source>
        <dbReference type="PIRSR" id="PIRSR002419-1"/>
    </source>
</evidence>
<dbReference type="GO" id="GO:0005886">
    <property type="term" value="C:plasma membrane"/>
    <property type="evidence" value="ECO:0007669"/>
    <property type="project" value="UniProtKB-SubCell"/>
</dbReference>
<comment type="similarity">
    <text evidence="4 14">Belongs to the tetraspanin (TM4SF) family.</text>
</comment>
<keyword evidence="12" id="KW-0325">Glycoprotein</keyword>
<evidence type="ECO:0000256" key="5">
    <source>
        <dbReference type="ARBA" id="ARBA00022475"/>
    </source>
</evidence>
<dbReference type="Ensembl" id="ENSHCOT00000025376.1">
    <property type="protein sequence ID" value="ENSHCOP00000028346.1"/>
    <property type="gene ID" value="ENSHCOG00000020962.1"/>
</dbReference>
<comment type="caution">
    <text evidence="14">Lacks conserved residue(s) required for the propagation of feature annotation.</text>
</comment>
<evidence type="ECO:0000256" key="10">
    <source>
        <dbReference type="ARBA" id="ARBA00023136"/>
    </source>
</evidence>
<dbReference type="GO" id="GO:0046930">
    <property type="term" value="C:pore complex"/>
    <property type="evidence" value="ECO:0007669"/>
    <property type="project" value="UniProtKB-ARBA"/>
</dbReference>
<comment type="subcellular location">
    <subcellularLocation>
        <location evidence="2">Cell junction</location>
        <location evidence="2">Adherens junction</location>
    </subcellularLocation>
    <subcellularLocation>
        <location evidence="3">Cell membrane</location>
        <topology evidence="3">Multi-pass membrane protein</topology>
    </subcellularLocation>
    <subcellularLocation>
        <location evidence="1">Cytoplasm</location>
    </subcellularLocation>
    <subcellularLocation>
        <location evidence="14">Membrane</location>
        <topology evidence="14">Multi-pass membrane protein</topology>
    </subcellularLocation>
</comment>
<evidence type="ECO:0000256" key="14">
    <source>
        <dbReference type="RuleBase" id="RU361218"/>
    </source>
</evidence>
<dbReference type="PANTHER" id="PTHR19282:SF168">
    <property type="entry name" value="TETRASPANIN"/>
    <property type="match status" value="1"/>
</dbReference>
<evidence type="ECO:0000256" key="4">
    <source>
        <dbReference type="ARBA" id="ARBA00006840"/>
    </source>
</evidence>
<dbReference type="PIRSF" id="PIRSF002419">
    <property type="entry name" value="Tetraspanin"/>
    <property type="match status" value="1"/>
</dbReference>
<reference evidence="15" key="2">
    <citation type="submission" date="2025-09" db="UniProtKB">
        <authorList>
            <consortium name="Ensembl"/>
        </authorList>
    </citation>
    <scope>IDENTIFICATION</scope>
</reference>
<dbReference type="Pfam" id="PF00335">
    <property type="entry name" value="Tetraspanin"/>
    <property type="match status" value="1"/>
</dbReference>
<evidence type="ECO:0000256" key="9">
    <source>
        <dbReference type="ARBA" id="ARBA00022989"/>
    </source>
</evidence>
<reference evidence="15" key="1">
    <citation type="submission" date="2025-08" db="UniProtKB">
        <authorList>
            <consortium name="Ensembl"/>
        </authorList>
    </citation>
    <scope>IDENTIFICATION</scope>
</reference>
<protein>
    <recommendedName>
        <fullName evidence="14">Tetraspanin</fullName>
    </recommendedName>
</protein>
<dbReference type="GO" id="GO:0051604">
    <property type="term" value="P:protein maturation"/>
    <property type="evidence" value="ECO:0007669"/>
    <property type="project" value="UniProtKB-ARBA"/>
</dbReference>
<evidence type="ECO:0000313" key="16">
    <source>
        <dbReference type="Proteomes" id="UP000264820"/>
    </source>
</evidence>
<dbReference type="FunFam" id="1.10.1450.10:FF:000007">
    <property type="entry name" value="Tetraspanin"/>
    <property type="match status" value="1"/>
</dbReference>
<feature type="transmembrane region" description="Helical" evidence="14">
    <location>
        <begin position="15"/>
        <end position="33"/>
    </location>
</feature>
<keyword evidence="10 14" id="KW-0472">Membrane</keyword>
<keyword evidence="7 14" id="KW-0812">Transmembrane</keyword>
<evidence type="ECO:0000256" key="3">
    <source>
        <dbReference type="ARBA" id="ARBA00004651"/>
    </source>
</evidence>
<evidence type="ECO:0000256" key="11">
    <source>
        <dbReference type="ARBA" id="ARBA00023157"/>
    </source>
</evidence>
<dbReference type="CDD" id="cd03158">
    <property type="entry name" value="penumbra_like_LEL"/>
    <property type="match status" value="1"/>
</dbReference>
<keyword evidence="9 14" id="KW-1133">Transmembrane helix</keyword>
<dbReference type="GO" id="GO:0005912">
    <property type="term" value="C:adherens junction"/>
    <property type="evidence" value="ECO:0007669"/>
    <property type="project" value="UniProtKB-SubCell"/>
</dbReference>
<feature type="transmembrane region" description="Helical" evidence="14">
    <location>
        <begin position="45"/>
        <end position="66"/>
    </location>
</feature>
<dbReference type="GO" id="GO:0046931">
    <property type="term" value="P:pore complex assembly"/>
    <property type="evidence" value="ECO:0007669"/>
    <property type="project" value="UniProtKB-ARBA"/>
</dbReference>
<dbReference type="Proteomes" id="UP000264820">
    <property type="component" value="Unplaced"/>
</dbReference>
<dbReference type="STRING" id="109280.ENSHCOP00000028346"/>
<evidence type="ECO:0000256" key="2">
    <source>
        <dbReference type="ARBA" id="ARBA00004536"/>
    </source>
</evidence>
<keyword evidence="8" id="KW-0965">Cell junction</keyword>
<dbReference type="GeneTree" id="ENSGT00940000165051"/>
<evidence type="ECO:0000256" key="6">
    <source>
        <dbReference type="ARBA" id="ARBA00022490"/>
    </source>
</evidence>
<evidence type="ECO:0000256" key="7">
    <source>
        <dbReference type="ARBA" id="ARBA00022692"/>
    </source>
</evidence>
<organism evidence="15 16">
    <name type="scientific">Hippocampus comes</name>
    <name type="common">Tiger tail seahorse</name>
    <dbReference type="NCBI Taxonomy" id="109280"/>
    <lineage>
        <taxon>Eukaryota</taxon>
        <taxon>Metazoa</taxon>
        <taxon>Chordata</taxon>
        <taxon>Craniata</taxon>
        <taxon>Vertebrata</taxon>
        <taxon>Euteleostomi</taxon>
        <taxon>Actinopterygii</taxon>
        <taxon>Neopterygii</taxon>
        <taxon>Teleostei</taxon>
        <taxon>Neoteleostei</taxon>
        <taxon>Acanthomorphata</taxon>
        <taxon>Syngnathiaria</taxon>
        <taxon>Syngnathiformes</taxon>
        <taxon>Syngnathoidei</taxon>
        <taxon>Syngnathidae</taxon>
        <taxon>Hippocampus</taxon>
    </lineage>
</organism>
<dbReference type="GO" id="GO:0072659">
    <property type="term" value="P:protein localization to plasma membrane"/>
    <property type="evidence" value="ECO:0007669"/>
    <property type="project" value="UniProtKB-ARBA"/>
</dbReference>
<keyword evidence="16" id="KW-1185">Reference proteome</keyword>
<dbReference type="InterPro" id="IPR018499">
    <property type="entry name" value="Tetraspanin/Peripherin"/>
</dbReference>
<evidence type="ECO:0000256" key="8">
    <source>
        <dbReference type="ARBA" id="ARBA00022949"/>
    </source>
</evidence>
<dbReference type="PANTHER" id="PTHR19282">
    <property type="entry name" value="TETRASPANIN"/>
    <property type="match status" value="1"/>
</dbReference>
<dbReference type="InterPro" id="IPR008952">
    <property type="entry name" value="Tetraspanin_EC2_sf"/>
</dbReference>
<dbReference type="AlphaFoldDB" id="A0A3Q2Z8Q6"/>
<dbReference type="OMA" id="CMISLAA"/>
<dbReference type="GO" id="GO:0019899">
    <property type="term" value="F:enzyme binding"/>
    <property type="evidence" value="ECO:0007669"/>
    <property type="project" value="UniProtKB-ARBA"/>
</dbReference>
<keyword evidence="6" id="KW-0963">Cytoplasm</keyword>
<dbReference type="Gene3D" id="1.10.1450.10">
    <property type="entry name" value="Tetraspanin"/>
    <property type="match status" value="1"/>
</dbReference>
<evidence type="ECO:0000313" key="15">
    <source>
        <dbReference type="Ensembl" id="ENSHCOP00000028346.1"/>
    </source>
</evidence>